<keyword evidence="6" id="KW-0520">NAD</keyword>
<accession>A0A8U0LMN0</accession>
<evidence type="ECO:0000256" key="6">
    <source>
        <dbReference type="ARBA" id="ARBA00023027"/>
    </source>
</evidence>
<evidence type="ECO:0000256" key="4">
    <source>
        <dbReference type="ARBA" id="ARBA00011990"/>
    </source>
</evidence>
<proteinExistence type="inferred from homology"/>
<evidence type="ECO:0000256" key="7">
    <source>
        <dbReference type="ARBA" id="ARBA00023239"/>
    </source>
</evidence>
<dbReference type="PANTHER" id="PTHR43000">
    <property type="entry name" value="DTDP-D-GLUCOSE 4,6-DEHYDRATASE-RELATED"/>
    <property type="match status" value="1"/>
</dbReference>
<sequence>VPAALSLDSVPVNTCKMASAPGPEPPAVGMRRYAGMVNSMACGGVFGPRNILVTGGCGFIGANFVRYVARNHPHVHITVLDKLTYAGNPENIAGLPPSQVDLVVGDICDVALLERIVPGHDAIVHFAAESHNDNSIADPEPFIRTNVEGTMRLLEAARKHDVRFHHISTDEVYGDLALDDPARFTEDTPYRPSSPYSASKASSDHLVRAWVRTYGLRATISNCSNNYGPYQHVEKFIPRQITSIMEGARPKLYGTGENVRDWIHTEDHSRAVWAILTRGRIGETYLIGADGEMSNIAVLRMILQLMGQPEDAFDWVRDRPGHDRRYAIDASKLRAELGWSPMHTDFAGGLRNVIDWYTEHRDWWAPAKEATEARYSAQGQ</sequence>
<evidence type="ECO:0000256" key="1">
    <source>
        <dbReference type="ARBA" id="ARBA00001539"/>
    </source>
</evidence>
<reference evidence="10 11" key="1">
    <citation type="submission" date="2019-10" db="EMBL/GenBank/DDBJ databases">
        <authorList>
            <consortium name="Melissa Lawson"/>
            <person name="O'neill I."/>
        </authorList>
    </citation>
    <scope>NUCLEOTIDE SEQUENCE [LARGE SCALE GENOMIC DNA]</scope>
    <source>
        <strain evidence="10">LH_23</strain>
    </source>
</reference>
<dbReference type="AlphaFoldDB" id="A0A8U0LMN0"/>
<comment type="caution">
    <text evidence="10">The sequence shown here is derived from an EMBL/GenBank/DDBJ whole genome shotgun (WGS) entry which is preliminary data.</text>
</comment>
<keyword evidence="7 8" id="KW-0456">Lyase</keyword>
<name>A0A8U0LMN0_BIFLI</name>
<dbReference type="Proteomes" id="UP000494246">
    <property type="component" value="Unassembled WGS sequence"/>
</dbReference>
<evidence type="ECO:0000256" key="2">
    <source>
        <dbReference type="ARBA" id="ARBA00001911"/>
    </source>
</evidence>
<dbReference type="NCBIfam" id="TIGR01181">
    <property type="entry name" value="dTDP_gluc_dehyt"/>
    <property type="match status" value="1"/>
</dbReference>
<dbReference type="GO" id="GO:0009225">
    <property type="term" value="P:nucleotide-sugar metabolic process"/>
    <property type="evidence" value="ECO:0007669"/>
    <property type="project" value="InterPro"/>
</dbReference>
<evidence type="ECO:0000313" key="11">
    <source>
        <dbReference type="Proteomes" id="UP000494246"/>
    </source>
</evidence>
<dbReference type="Gene3D" id="3.90.25.10">
    <property type="entry name" value="UDP-galactose 4-epimerase, domain 1"/>
    <property type="match status" value="1"/>
</dbReference>
<evidence type="ECO:0000313" key="10">
    <source>
        <dbReference type="EMBL" id="VWQ38864.1"/>
    </source>
</evidence>
<dbReference type="InterPro" id="IPR036291">
    <property type="entry name" value="NAD(P)-bd_dom_sf"/>
</dbReference>
<feature type="non-terminal residue" evidence="10">
    <location>
        <position position="1"/>
    </location>
</feature>
<dbReference type="Gene3D" id="3.40.50.720">
    <property type="entry name" value="NAD(P)-binding Rossmann-like Domain"/>
    <property type="match status" value="1"/>
</dbReference>
<comment type="cofactor">
    <cofactor evidence="2 8">
        <name>NAD(+)</name>
        <dbReference type="ChEBI" id="CHEBI:57540"/>
    </cofactor>
</comment>
<dbReference type="EMBL" id="CABWKH010000028">
    <property type="protein sequence ID" value="VWQ38864.1"/>
    <property type="molecule type" value="Genomic_DNA"/>
</dbReference>
<feature type="domain" description="NAD(P)-binding" evidence="9">
    <location>
        <begin position="52"/>
        <end position="346"/>
    </location>
</feature>
<dbReference type="GO" id="GO:0008460">
    <property type="term" value="F:dTDP-glucose 4,6-dehydratase activity"/>
    <property type="evidence" value="ECO:0007669"/>
    <property type="project" value="UniProtKB-EC"/>
</dbReference>
<evidence type="ECO:0000256" key="5">
    <source>
        <dbReference type="ARBA" id="ARBA00016977"/>
    </source>
</evidence>
<comment type="catalytic activity">
    <reaction evidence="1 8">
        <text>dTDP-alpha-D-glucose = dTDP-4-dehydro-6-deoxy-alpha-D-glucose + H2O</text>
        <dbReference type="Rhea" id="RHEA:17221"/>
        <dbReference type="ChEBI" id="CHEBI:15377"/>
        <dbReference type="ChEBI" id="CHEBI:57477"/>
        <dbReference type="ChEBI" id="CHEBI:57649"/>
        <dbReference type="EC" id="4.2.1.46"/>
    </reaction>
</comment>
<dbReference type="CDD" id="cd05246">
    <property type="entry name" value="dTDP_GD_SDR_e"/>
    <property type="match status" value="1"/>
</dbReference>
<dbReference type="Pfam" id="PF16363">
    <property type="entry name" value="GDP_Man_Dehyd"/>
    <property type="match status" value="1"/>
</dbReference>
<evidence type="ECO:0000256" key="3">
    <source>
        <dbReference type="ARBA" id="ARBA00008178"/>
    </source>
</evidence>
<gene>
    <name evidence="10" type="primary">rmlB</name>
    <name evidence="10" type="ORF">BIFLH23_02288</name>
</gene>
<dbReference type="InterPro" id="IPR005888">
    <property type="entry name" value="dTDP_Gluc_deHydtase"/>
</dbReference>
<organism evidence="10 11">
    <name type="scientific">Bifidobacterium longum subsp. infantis</name>
    <dbReference type="NCBI Taxonomy" id="1682"/>
    <lineage>
        <taxon>Bacteria</taxon>
        <taxon>Bacillati</taxon>
        <taxon>Actinomycetota</taxon>
        <taxon>Actinomycetes</taxon>
        <taxon>Bifidobacteriales</taxon>
        <taxon>Bifidobacteriaceae</taxon>
        <taxon>Bifidobacterium</taxon>
    </lineage>
</organism>
<dbReference type="InterPro" id="IPR016040">
    <property type="entry name" value="NAD(P)-bd_dom"/>
</dbReference>
<protein>
    <recommendedName>
        <fullName evidence="5 8">dTDP-glucose 4,6-dehydratase</fullName>
        <ecNumber evidence="4 8">4.2.1.46</ecNumber>
    </recommendedName>
</protein>
<dbReference type="EC" id="4.2.1.46" evidence="4 8"/>
<dbReference type="SUPFAM" id="SSF51735">
    <property type="entry name" value="NAD(P)-binding Rossmann-fold domains"/>
    <property type="match status" value="1"/>
</dbReference>
<comment type="similarity">
    <text evidence="3 8">Belongs to the NAD(P)-dependent epimerase/dehydratase family. dTDP-glucose dehydratase subfamily.</text>
</comment>
<evidence type="ECO:0000256" key="8">
    <source>
        <dbReference type="RuleBase" id="RU004473"/>
    </source>
</evidence>
<evidence type="ECO:0000259" key="9">
    <source>
        <dbReference type="Pfam" id="PF16363"/>
    </source>
</evidence>